<reference evidence="1" key="2">
    <citation type="submission" date="2022-09" db="EMBL/GenBank/DDBJ databases">
        <authorList>
            <person name="Sun Q."/>
            <person name="Ohkuma M."/>
        </authorList>
    </citation>
    <scope>NUCLEOTIDE SEQUENCE</scope>
    <source>
        <strain evidence="1">JCM 13583</strain>
    </source>
</reference>
<comment type="caution">
    <text evidence="1">The sequence shown here is derived from an EMBL/GenBank/DDBJ whole genome shotgun (WGS) entry which is preliminary data.</text>
</comment>
<dbReference type="Proteomes" id="UP000632195">
    <property type="component" value="Unassembled WGS sequence"/>
</dbReference>
<dbReference type="InterPro" id="IPR036388">
    <property type="entry name" value="WH-like_DNA-bd_sf"/>
</dbReference>
<gene>
    <name evidence="1" type="ORF">GCM10007108_01570</name>
</gene>
<dbReference type="EMBL" id="BMNY01000001">
    <property type="protein sequence ID" value="GGM67189.1"/>
    <property type="molecule type" value="Genomic_DNA"/>
</dbReference>
<keyword evidence="2" id="KW-1185">Reference proteome</keyword>
<reference evidence="1" key="1">
    <citation type="journal article" date="2014" name="Int. J. Syst. Evol. Microbiol.">
        <title>Complete genome sequence of Corynebacterium casei LMG S-19264T (=DSM 44701T), isolated from a smear-ripened cheese.</title>
        <authorList>
            <consortium name="US DOE Joint Genome Institute (JGI-PGF)"/>
            <person name="Walter F."/>
            <person name="Albersmeier A."/>
            <person name="Kalinowski J."/>
            <person name="Ruckert C."/>
        </authorList>
    </citation>
    <scope>NUCLEOTIDE SEQUENCE</scope>
    <source>
        <strain evidence="1">JCM 13583</strain>
    </source>
</reference>
<organism evidence="1 2">
    <name type="scientific">Thermogymnomonas acidicola</name>
    <dbReference type="NCBI Taxonomy" id="399579"/>
    <lineage>
        <taxon>Archaea</taxon>
        <taxon>Methanobacteriati</taxon>
        <taxon>Thermoplasmatota</taxon>
        <taxon>Thermoplasmata</taxon>
        <taxon>Thermoplasmatales</taxon>
        <taxon>Thermogymnomonas</taxon>
    </lineage>
</organism>
<sequence>MDVGRANTVYEMLRRANYTKNQAKILALLEQVNSASMAEIVGLLGITQSRATSAVHGLMRLAVVQRMAVKARPGRGRTTFVYRLTATIDDLLSRKPVTLEVKYDPDGQDQ</sequence>
<evidence type="ECO:0000313" key="2">
    <source>
        <dbReference type="Proteomes" id="UP000632195"/>
    </source>
</evidence>
<dbReference type="Gene3D" id="1.10.10.10">
    <property type="entry name" value="Winged helix-like DNA-binding domain superfamily/Winged helix DNA-binding domain"/>
    <property type="match status" value="1"/>
</dbReference>
<name>A0AA37BQC2_9ARCH</name>
<dbReference type="InterPro" id="IPR036390">
    <property type="entry name" value="WH_DNA-bd_sf"/>
</dbReference>
<dbReference type="RefSeq" id="WP_075056774.1">
    <property type="nucleotide sequence ID" value="NZ_BMNY01000001.1"/>
</dbReference>
<accession>A0AA37BQC2</accession>
<evidence type="ECO:0000313" key="1">
    <source>
        <dbReference type="EMBL" id="GGM67189.1"/>
    </source>
</evidence>
<proteinExistence type="predicted"/>
<dbReference type="AlphaFoldDB" id="A0AA37BQC2"/>
<dbReference type="SUPFAM" id="SSF46785">
    <property type="entry name" value="Winged helix' DNA-binding domain"/>
    <property type="match status" value="1"/>
</dbReference>
<protein>
    <submittedName>
        <fullName evidence="1">Uncharacterized protein</fullName>
    </submittedName>
</protein>